<dbReference type="Proteomes" id="UP000180166">
    <property type="component" value="Chromosome"/>
</dbReference>
<dbReference type="Gene3D" id="1.10.10.60">
    <property type="entry name" value="Homeodomain-like"/>
    <property type="match status" value="1"/>
</dbReference>
<dbReference type="Pfam" id="PF00440">
    <property type="entry name" value="TetR_N"/>
    <property type="match status" value="1"/>
</dbReference>
<evidence type="ECO:0000313" key="9">
    <source>
        <dbReference type="Proteomes" id="UP000180166"/>
    </source>
</evidence>
<sequence>MTGVPGQGRKFDYGHALDTAMLTFWRHGYEGTSITQLTKELGINAPSLYAAFGGKEQIFLAAVDHYNATRGDFVRRAFDESPDSPTLIRRLLLDAADAYAPENCPGGCLIITSALTVGSANQHIADRLRAMRNANVAELAARLTATRHLYPDTDPHALAEYISAVIQGMSQRARDGTDHSALRAIAETALRAVPFNLPV</sequence>
<dbReference type="RefSeq" id="WP_033088551.1">
    <property type="nucleotide sequence ID" value="NZ_AP017900.1"/>
</dbReference>
<dbReference type="Proteomes" id="UP000037179">
    <property type="component" value="Unassembled WGS sequence"/>
</dbReference>
<dbReference type="OrthoDB" id="9805134at2"/>
<reference evidence="8" key="1">
    <citation type="submission" date="2015-07" db="EMBL/GenBank/DDBJ databases">
        <title>Nocardia seriolae U-1 whole genome shotgun sequence.</title>
        <authorList>
            <person name="Imajoh M."/>
            <person name="Fukumoto Y."/>
            <person name="Sukeda M."/>
            <person name="Yamane J."/>
            <person name="Yamasaki K."/>
            <person name="Shimizu M."/>
            <person name="Ohnishi K."/>
            <person name="Oshima S."/>
        </authorList>
    </citation>
    <scope>NUCLEOTIDE SEQUENCE [LARGE SCALE GENOMIC DNA]</scope>
    <source>
        <strain evidence="8">U-1</strain>
    </source>
</reference>
<proteinExistence type="predicted"/>
<dbReference type="Gene3D" id="1.10.357.10">
    <property type="entry name" value="Tetracycline Repressor, domain 2"/>
    <property type="match status" value="1"/>
</dbReference>
<dbReference type="SUPFAM" id="SSF46689">
    <property type="entry name" value="Homeodomain-like"/>
    <property type="match status" value="1"/>
</dbReference>
<organism evidence="7 8">
    <name type="scientific">Nocardia seriolae</name>
    <dbReference type="NCBI Taxonomy" id="37332"/>
    <lineage>
        <taxon>Bacteria</taxon>
        <taxon>Bacillati</taxon>
        <taxon>Actinomycetota</taxon>
        <taxon>Actinomycetes</taxon>
        <taxon>Mycobacteriales</taxon>
        <taxon>Nocardiaceae</taxon>
        <taxon>Nocardia</taxon>
    </lineage>
</organism>
<evidence type="ECO:0000313" key="8">
    <source>
        <dbReference type="Proteomes" id="UP000037179"/>
    </source>
</evidence>
<dbReference type="KEGG" id="nsr:NS506_05946"/>
<dbReference type="GO" id="GO:0003677">
    <property type="term" value="F:DNA binding"/>
    <property type="evidence" value="ECO:0007669"/>
    <property type="project" value="UniProtKB-UniRule"/>
</dbReference>
<dbReference type="InterPro" id="IPR011075">
    <property type="entry name" value="TetR_C"/>
</dbReference>
<dbReference type="PROSITE" id="PS01081">
    <property type="entry name" value="HTH_TETR_1"/>
    <property type="match status" value="1"/>
</dbReference>
<dbReference type="InterPro" id="IPR023772">
    <property type="entry name" value="DNA-bd_HTH_TetR-type_CS"/>
</dbReference>
<evidence type="ECO:0000256" key="2">
    <source>
        <dbReference type="ARBA" id="ARBA00023125"/>
    </source>
</evidence>
<dbReference type="AlphaFoldDB" id="A0A0B8N806"/>
<dbReference type="InterPro" id="IPR001647">
    <property type="entry name" value="HTH_TetR"/>
</dbReference>
<feature type="DNA-binding region" description="H-T-H motif" evidence="4">
    <location>
        <begin position="33"/>
        <end position="52"/>
    </location>
</feature>
<protein>
    <submittedName>
        <fullName evidence="6">HTH-type transcriptional repressor ComR</fullName>
    </submittedName>
    <submittedName>
        <fullName evidence="7">TetR family transcriptional regulator</fullName>
    </submittedName>
</protein>
<evidence type="ECO:0000259" key="5">
    <source>
        <dbReference type="PROSITE" id="PS50977"/>
    </source>
</evidence>
<dbReference type="PANTHER" id="PTHR47506:SF1">
    <property type="entry name" value="HTH-TYPE TRANSCRIPTIONAL REGULATOR YJDC"/>
    <property type="match status" value="1"/>
</dbReference>
<name>A0A0B8N806_9NOCA</name>
<dbReference type="GeneID" id="93376449"/>
<keyword evidence="2 4" id="KW-0238">DNA-binding</keyword>
<reference evidence="7 8" key="2">
    <citation type="journal article" date="2016" name="Genome Announc.">
        <title>Draft Genome Sequence of Erythromycin- and Oxytetracycline-Sensitive Nocardia seriolae Strain U-1 (NBRC 110359).</title>
        <authorList>
            <person name="Imajoh M."/>
            <person name="Sukeda M."/>
            <person name="Shimizu M."/>
            <person name="Yamane J."/>
            <person name="Ohnishi K."/>
            <person name="Oshima S."/>
        </authorList>
    </citation>
    <scope>NUCLEOTIDE SEQUENCE [LARGE SCALE GENOMIC DNA]</scope>
    <source>
        <strain evidence="7 8">U-1</strain>
    </source>
</reference>
<dbReference type="EMBL" id="CP017839">
    <property type="protein sequence ID" value="APA99982.1"/>
    <property type="molecule type" value="Genomic_DNA"/>
</dbReference>
<accession>A0A0B8N806</accession>
<dbReference type="SUPFAM" id="SSF48498">
    <property type="entry name" value="Tetracyclin repressor-like, C-terminal domain"/>
    <property type="match status" value="1"/>
</dbReference>
<feature type="domain" description="HTH tetR-type" evidence="5">
    <location>
        <begin position="10"/>
        <end position="70"/>
    </location>
</feature>
<evidence type="ECO:0000313" key="6">
    <source>
        <dbReference type="EMBL" id="APA99982.1"/>
    </source>
</evidence>
<dbReference type="EMBL" id="BBYQ01000065">
    <property type="protein sequence ID" value="GAP29832.1"/>
    <property type="molecule type" value="Genomic_DNA"/>
</dbReference>
<evidence type="ECO:0000256" key="1">
    <source>
        <dbReference type="ARBA" id="ARBA00023015"/>
    </source>
</evidence>
<keyword evidence="8" id="KW-1185">Reference proteome</keyword>
<dbReference type="PROSITE" id="PS50977">
    <property type="entry name" value="HTH_TETR_2"/>
    <property type="match status" value="1"/>
</dbReference>
<reference evidence="6 9" key="3">
    <citation type="submission" date="2016-10" db="EMBL/GenBank/DDBJ databases">
        <title>Genome sequence of Nocardia seriolae strain EM150506, isolated from Anguila japonica.</title>
        <authorList>
            <person name="Han H.-J."/>
        </authorList>
    </citation>
    <scope>NUCLEOTIDE SEQUENCE [LARGE SCALE GENOMIC DNA]</scope>
    <source>
        <strain evidence="6 9">EM150506</strain>
    </source>
</reference>
<evidence type="ECO:0000313" key="7">
    <source>
        <dbReference type="EMBL" id="GAP29832.1"/>
    </source>
</evidence>
<gene>
    <name evidence="6" type="ORF">NS506_05946</name>
    <name evidence="7" type="ORF">NSK11_contig00065-0014</name>
</gene>
<dbReference type="PANTHER" id="PTHR47506">
    <property type="entry name" value="TRANSCRIPTIONAL REGULATORY PROTEIN"/>
    <property type="match status" value="1"/>
</dbReference>
<evidence type="ECO:0000256" key="3">
    <source>
        <dbReference type="ARBA" id="ARBA00023163"/>
    </source>
</evidence>
<dbReference type="InterPro" id="IPR009057">
    <property type="entry name" value="Homeodomain-like_sf"/>
</dbReference>
<dbReference type="Pfam" id="PF16925">
    <property type="entry name" value="TetR_C_13"/>
    <property type="match status" value="1"/>
</dbReference>
<dbReference type="InterPro" id="IPR036271">
    <property type="entry name" value="Tet_transcr_reg_TetR-rel_C_sf"/>
</dbReference>
<evidence type="ECO:0000256" key="4">
    <source>
        <dbReference type="PROSITE-ProRule" id="PRU00335"/>
    </source>
</evidence>
<keyword evidence="1" id="KW-0805">Transcription regulation</keyword>
<keyword evidence="3" id="KW-0804">Transcription</keyword>